<evidence type="ECO:0000256" key="1">
    <source>
        <dbReference type="SAM" id="Phobius"/>
    </source>
</evidence>
<sequence>MVVLTIGLLAVAFACAVVDARTGRIPNALTMPAIGVVAIVAMFQPAVGASAALCAAVYAVAFVCGACGGGDVKLAAVVGGAVGNPAAILLVVVGAAVLSLIAAAARRRRTTVHGPAMVGAAAAVLAAAMI</sequence>
<comment type="caution">
    <text evidence="3">The sequence shown here is derived from an EMBL/GenBank/DDBJ whole genome shotgun (WGS) entry which is preliminary data.</text>
</comment>
<keyword evidence="3" id="KW-0645">Protease</keyword>
<evidence type="ECO:0000313" key="4">
    <source>
        <dbReference type="Proteomes" id="UP000551501"/>
    </source>
</evidence>
<dbReference type="RefSeq" id="WP_183371477.1">
    <property type="nucleotide sequence ID" value="NZ_BAABHL010000082.1"/>
</dbReference>
<dbReference type="GO" id="GO:0006508">
    <property type="term" value="P:proteolysis"/>
    <property type="evidence" value="ECO:0007669"/>
    <property type="project" value="UniProtKB-KW"/>
</dbReference>
<dbReference type="Proteomes" id="UP000551501">
    <property type="component" value="Unassembled WGS sequence"/>
</dbReference>
<evidence type="ECO:0000313" key="3">
    <source>
        <dbReference type="EMBL" id="MBB4136496.1"/>
    </source>
</evidence>
<dbReference type="Gene3D" id="1.20.120.1220">
    <property type="match status" value="1"/>
</dbReference>
<organism evidence="3 4">
    <name type="scientific">Gordonia humi</name>
    <dbReference type="NCBI Taxonomy" id="686429"/>
    <lineage>
        <taxon>Bacteria</taxon>
        <taxon>Bacillati</taxon>
        <taxon>Actinomycetota</taxon>
        <taxon>Actinomycetes</taxon>
        <taxon>Mycobacteriales</taxon>
        <taxon>Gordoniaceae</taxon>
        <taxon>Gordonia</taxon>
    </lineage>
</organism>
<proteinExistence type="predicted"/>
<keyword evidence="1" id="KW-0472">Membrane</keyword>
<dbReference type="GO" id="GO:0004190">
    <property type="term" value="F:aspartic-type endopeptidase activity"/>
    <property type="evidence" value="ECO:0007669"/>
    <property type="project" value="InterPro"/>
</dbReference>
<dbReference type="EMBL" id="JACIFP010000001">
    <property type="protein sequence ID" value="MBB4136496.1"/>
    <property type="molecule type" value="Genomic_DNA"/>
</dbReference>
<keyword evidence="1" id="KW-0812">Transmembrane</keyword>
<dbReference type="Pfam" id="PF01478">
    <property type="entry name" value="Peptidase_A24"/>
    <property type="match status" value="1"/>
</dbReference>
<dbReference type="GO" id="GO:0016020">
    <property type="term" value="C:membrane"/>
    <property type="evidence" value="ECO:0007669"/>
    <property type="project" value="InterPro"/>
</dbReference>
<feature type="transmembrane region" description="Helical" evidence="1">
    <location>
        <begin position="30"/>
        <end position="49"/>
    </location>
</feature>
<protein>
    <submittedName>
        <fullName evidence="3">Flp pilus assembly protein protease CpaA</fullName>
    </submittedName>
</protein>
<feature type="transmembrane region" description="Helical" evidence="1">
    <location>
        <begin position="86"/>
        <end position="105"/>
    </location>
</feature>
<reference evidence="3 4" key="1">
    <citation type="submission" date="2020-08" db="EMBL/GenBank/DDBJ databases">
        <title>Sequencing the genomes of 1000 actinobacteria strains.</title>
        <authorList>
            <person name="Klenk H.-P."/>
        </authorList>
    </citation>
    <scope>NUCLEOTIDE SEQUENCE [LARGE SCALE GENOMIC DNA]</scope>
    <source>
        <strain evidence="3 4">DSM 45298</strain>
    </source>
</reference>
<gene>
    <name evidence="3" type="ORF">BKA16_003048</name>
</gene>
<feature type="transmembrane region" description="Helical" evidence="1">
    <location>
        <begin position="112"/>
        <end position="129"/>
    </location>
</feature>
<dbReference type="AlphaFoldDB" id="A0A840F3K6"/>
<dbReference type="InterPro" id="IPR000045">
    <property type="entry name" value="Prepilin_IV_endopep_pep"/>
</dbReference>
<feature type="domain" description="Prepilin type IV endopeptidase peptidase" evidence="2">
    <location>
        <begin position="8"/>
        <end position="101"/>
    </location>
</feature>
<keyword evidence="1" id="KW-1133">Transmembrane helix</keyword>
<evidence type="ECO:0000259" key="2">
    <source>
        <dbReference type="Pfam" id="PF01478"/>
    </source>
</evidence>
<accession>A0A840F3K6</accession>
<feature type="transmembrane region" description="Helical" evidence="1">
    <location>
        <begin position="56"/>
        <end position="80"/>
    </location>
</feature>
<keyword evidence="4" id="KW-1185">Reference proteome</keyword>
<name>A0A840F3K6_9ACTN</name>
<keyword evidence="3" id="KW-0378">Hydrolase</keyword>